<feature type="domain" description="AA1-like" evidence="6">
    <location>
        <begin position="62"/>
        <end position="157"/>
    </location>
</feature>
<dbReference type="AlphaFoldDB" id="A0AA39XZ50"/>
<dbReference type="InterPro" id="IPR032382">
    <property type="entry name" value="AltA1"/>
</dbReference>
<evidence type="ECO:0000256" key="3">
    <source>
        <dbReference type="ARBA" id="ARBA00022729"/>
    </source>
</evidence>
<keyword evidence="8" id="KW-1185">Reference proteome</keyword>
<dbReference type="Proteomes" id="UP001174936">
    <property type="component" value="Unassembled WGS sequence"/>
</dbReference>
<proteinExistence type="predicted"/>
<sequence>MMYTWFQLLLFLLPLSSLANHINLESSTNGCIRKSISRDYSWTVTFTYGSYIEYGAPSHIMPSWAYVVFDLENPVTNRSYHCHGQSTMPYNWFLDVLPDPWFNCALGETWFNVDVVWTRSPSRLVVKQDWECHLDDKSARFKLTSFGEVAPPLDCSVTEWENPKWSIPQVYSTYRTQCNTVTLEVKPYKVEILHGE</sequence>
<comment type="subcellular location">
    <subcellularLocation>
        <location evidence="1">Secreted</location>
    </subcellularLocation>
</comment>
<organism evidence="7 8">
    <name type="scientific">Cercophora newfieldiana</name>
    <dbReference type="NCBI Taxonomy" id="92897"/>
    <lineage>
        <taxon>Eukaryota</taxon>
        <taxon>Fungi</taxon>
        <taxon>Dikarya</taxon>
        <taxon>Ascomycota</taxon>
        <taxon>Pezizomycotina</taxon>
        <taxon>Sordariomycetes</taxon>
        <taxon>Sordariomycetidae</taxon>
        <taxon>Sordariales</taxon>
        <taxon>Lasiosphaeriaceae</taxon>
        <taxon>Cercophora</taxon>
    </lineage>
</organism>
<keyword evidence="4" id="KW-1015">Disulfide bond</keyword>
<protein>
    <recommendedName>
        <fullName evidence="6">AA1-like domain-containing protein</fullName>
    </recommendedName>
</protein>
<evidence type="ECO:0000256" key="5">
    <source>
        <dbReference type="SAM" id="SignalP"/>
    </source>
</evidence>
<evidence type="ECO:0000313" key="8">
    <source>
        <dbReference type="Proteomes" id="UP001174936"/>
    </source>
</evidence>
<dbReference type="Pfam" id="PF16541">
    <property type="entry name" value="AltA1"/>
    <property type="match status" value="1"/>
</dbReference>
<evidence type="ECO:0000256" key="1">
    <source>
        <dbReference type="ARBA" id="ARBA00004613"/>
    </source>
</evidence>
<reference evidence="7" key="1">
    <citation type="submission" date="2023-06" db="EMBL/GenBank/DDBJ databases">
        <title>Genome-scale phylogeny and comparative genomics of the fungal order Sordariales.</title>
        <authorList>
            <consortium name="Lawrence Berkeley National Laboratory"/>
            <person name="Hensen N."/>
            <person name="Bonometti L."/>
            <person name="Westerberg I."/>
            <person name="Brannstrom I.O."/>
            <person name="Guillou S."/>
            <person name="Cros-Aarteil S."/>
            <person name="Calhoun S."/>
            <person name="Haridas S."/>
            <person name="Kuo A."/>
            <person name="Mondo S."/>
            <person name="Pangilinan J."/>
            <person name="Riley R."/>
            <person name="Labutti K."/>
            <person name="Andreopoulos B."/>
            <person name="Lipzen A."/>
            <person name="Chen C."/>
            <person name="Yanf M."/>
            <person name="Daum C."/>
            <person name="Ng V."/>
            <person name="Clum A."/>
            <person name="Steindorff A."/>
            <person name="Ohm R."/>
            <person name="Martin F."/>
            <person name="Silar P."/>
            <person name="Natvig D."/>
            <person name="Lalanne C."/>
            <person name="Gautier V."/>
            <person name="Ament-Velasquez S.L."/>
            <person name="Kruys A."/>
            <person name="Hutchinson M.I."/>
            <person name="Powell A.J."/>
            <person name="Barry K."/>
            <person name="Miller A.N."/>
            <person name="Grigoriev I.V."/>
            <person name="Debuchy R."/>
            <person name="Gladieux P."/>
            <person name="Thoren M.H."/>
            <person name="Johannesson H."/>
        </authorList>
    </citation>
    <scope>NUCLEOTIDE SEQUENCE</scope>
    <source>
        <strain evidence="7">SMH2532-1</strain>
    </source>
</reference>
<feature type="chain" id="PRO_5041357263" description="AA1-like domain-containing protein" evidence="5">
    <location>
        <begin position="20"/>
        <end position="196"/>
    </location>
</feature>
<gene>
    <name evidence="7" type="ORF">B0T16DRAFT_459182</name>
</gene>
<evidence type="ECO:0000313" key="7">
    <source>
        <dbReference type="EMBL" id="KAK0642988.1"/>
    </source>
</evidence>
<dbReference type="EMBL" id="JAULSV010000005">
    <property type="protein sequence ID" value="KAK0642988.1"/>
    <property type="molecule type" value="Genomic_DNA"/>
</dbReference>
<keyword evidence="2" id="KW-0964">Secreted</keyword>
<accession>A0AA39XZ50</accession>
<comment type="caution">
    <text evidence="7">The sequence shown here is derived from an EMBL/GenBank/DDBJ whole genome shotgun (WGS) entry which is preliminary data.</text>
</comment>
<evidence type="ECO:0000259" key="6">
    <source>
        <dbReference type="Pfam" id="PF16541"/>
    </source>
</evidence>
<evidence type="ECO:0000256" key="4">
    <source>
        <dbReference type="ARBA" id="ARBA00023157"/>
    </source>
</evidence>
<feature type="signal peptide" evidence="5">
    <location>
        <begin position="1"/>
        <end position="19"/>
    </location>
</feature>
<keyword evidence="3 5" id="KW-0732">Signal</keyword>
<evidence type="ECO:0000256" key="2">
    <source>
        <dbReference type="ARBA" id="ARBA00022525"/>
    </source>
</evidence>
<dbReference type="GO" id="GO:0005576">
    <property type="term" value="C:extracellular region"/>
    <property type="evidence" value="ECO:0007669"/>
    <property type="project" value="UniProtKB-SubCell"/>
</dbReference>
<name>A0AA39XZ50_9PEZI</name>